<name>A0A6A6Z8B9_9PEZI</name>
<accession>A0A6A6Z8B9</accession>
<dbReference type="RefSeq" id="XP_033584022.1">
    <property type="nucleotide sequence ID" value="XM_033718548.1"/>
</dbReference>
<reference evidence="3" key="2">
    <citation type="submission" date="2020-04" db="EMBL/GenBank/DDBJ databases">
        <authorList>
            <consortium name="NCBI Genome Project"/>
        </authorList>
    </citation>
    <scope>NUCLEOTIDE SEQUENCE</scope>
    <source>
        <strain evidence="3">CBS 304.34</strain>
    </source>
</reference>
<sequence length="118" mass="13381">MKAELYRTCPGSVFLARGDGKPLLPEHVEAIAAFARFVILPRAQPLGGYDQADWSRPEDIVGSLEIVARLAEMYRVSGQEDLNQASVRARIEPRVFKKFWELYKQQKGWEGVVSPYDV</sequence>
<dbReference type="GeneID" id="54459441"/>
<dbReference type="AlphaFoldDB" id="A0A6A6Z8B9"/>
<organism evidence="1">
    <name type="scientific">Mytilinidion resinicola</name>
    <dbReference type="NCBI Taxonomy" id="574789"/>
    <lineage>
        <taxon>Eukaryota</taxon>
        <taxon>Fungi</taxon>
        <taxon>Dikarya</taxon>
        <taxon>Ascomycota</taxon>
        <taxon>Pezizomycotina</taxon>
        <taxon>Dothideomycetes</taxon>
        <taxon>Pleosporomycetidae</taxon>
        <taxon>Mytilinidiales</taxon>
        <taxon>Mytilinidiaceae</taxon>
        <taxon>Mytilinidion</taxon>
    </lineage>
</organism>
<reference evidence="1 3" key="1">
    <citation type="journal article" date="2020" name="Stud. Mycol.">
        <title>101 Dothideomycetes genomes: a test case for predicting lifestyles and emergence of pathogens.</title>
        <authorList>
            <person name="Haridas S."/>
            <person name="Albert R."/>
            <person name="Binder M."/>
            <person name="Bloem J."/>
            <person name="Labutti K."/>
            <person name="Salamov A."/>
            <person name="Andreopoulos B."/>
            <person name="Baker S."/>
            <person name="Barry K."/>
            <person name="Bills G."/>
            <person name="Bluhm B."/>
            <person name="Cannon C."/>
            <person name="Castanera R."/>
            <person name="Culley D."/>
            <person name="Daum C."/>
            <person name="Ezra D."/>
            <person name="Gonzalez J."/>
            <person name="Henrissat B."/>
            <person name="Kuo A."/>
            <person name="Liang C."/>
            <person name="Lipzen A."/>
            <person name="Lutzoni F."/>
            <person name="Magnuson J."/>
            <person name="Mondo S."/>
            <person name="Nolan M."/>
            <person name="Ohm R."/>
            <person name="Pangilinan J."/>
            <person name="Park H.-J."/>
            <person name="Ramirez L."/>
            <person name="Alfaro M."/>
            <person name="Sun H."/>
            <person name="Tritt A."/>
            <person name="Yoshinaga Y."/>
            <person name="Zwiers L.-H."/>
            <person name="Turgeon B."/>
            <person name="Goodwin S."/>
            <person name="Spatafora J."/>
            <person name="Crous P."/>
            <person name="Grigoriev I."/>
        </authorList>
    </citation>
    <scope>NUCLEOTIDE SEQUENCE</scope>
    <source>
        <strain evidence="1 3">CBS 304.34</strain>
    </source>
</reference>
<keyword evidence="2" id="KW-1185">Reference proteome</keyword>
<protein>
    <submittedName>
        <fullName evidence="1 3">Uncharacterized protein</fullName>
    </submittedName>
</protein>
<evidence type="ECO:0000313" key="2">
    <source>
        <dbReference type="Proteomes" id="UP000504636"/>
    </source>
</evidence>
<gene>
    <name evidence="1 3" type="ORF">BDZ99DRAFT_456861</name>
</gene>
<dbReference type="EMBL" id="MU003692">
    <property type="protein sequence ID" value="KAF2817058.1"/>
    <property type="molecule type" value="Genomic_DNA"/>
</dbReference>
<proteinExistence type="predicted"/>
<dbReference type="OrthoDB" id="437457at2759"/>
<dbReference type="Proteomes" id="UP000504636">
    <property type="component" value="Unplaced"/>
</dbReference>
<evidence type="ECO:0000313" key="1">
    <source>
        <dbReference type="EMBL" id="KAF2817058.1"/>
    </source>
</evidence>
<evidence type="ECO:0000313" key="3">
    <source>
        <dbReference type="RefSeq" id="XP_033584022.1"/>
    </source>
</evidence>
<reference evidence="3" key="3">
    <citation type="submission" date="2025-04" db="UniProtKB">
        <authorList>
            <consortium name="RefSeq"/>
        </authorList>
    </citation>
    <scope>IDENTIFICATION</scope>
    <source>
        <strain evidence="3">CBS 304.34</strain>
    </source>
</reference>